<keyword evidence="3" id="KW-1133">Transmembrane helix</keyword>
<feature type="transmembrane region" description="Helical" evidence="3">
    <location>
        <begin position="527"/>
        <end position="549"/>
    </location>
</feature>
<dbReference type="EMBL" id="JAFIRN010000012">
    <property type="protein sequence ID" value="KAG5837789.1"/>
    <property type="molecule type" value="Genomic_DNA"/>
</dbReference>
<evidence type="ECO:0008006" key="6">
    <source>
        <dbReference type="Google" id="ProtNLM"/>
    </source>
</evidence>
<name>A0A9D3LXT3_ANGAN</name>
<dbReference type="PANTHER" id="PTHR15715">
    <property type="entry name" value="CENTROSOMAL PROTEIN OF 170 KDA"/>
    <property type="match status" value="1"/>
</dbReference>
<keyword evidence="5" id="KW-1185">Reference proteome</keyword>
<feature type="coiled-coil region" evidence="1">
    <location>
        <begin position="305"/>
        <end position="339"/>
    </location>
</feature>
<evidence type="ECO:0000256" key="2">
    <source>
        <dbReference type="SAM" id="MobiDB-lite"/>
    </source>
</evidence>
<dbReference type="InterPro" id="IPR051176">
    <property type="entry name" value="Cent_Immune-Sig_Mod"/>
</dbReference>
<feature type="region of interest" description="Disordered" evidence="2">
    <location>
        <begin position="133"/>
        <end position="158"/>
    </location>
</feature>
<feature type="region of interest" description="Disordered" evidence="2">
    <location>
        <begin position="76"/>
        <end position="97"/>
    </location>
</feature>
<evidence type="ECO:0000256" key="3">
    <source>
        <dbReference type="SAM" id="Phobius"/>
    </source>
</evidence>
<keyword evidence="3" id="KW-0812">Transmembrane</keyword>
<dbReference type="Proteomes" id="UP001044222">
    <property type="component" value="Chromosome 12"/>
</dbReference>
<gene>
    <name evidence="4" type="ORF">ANANG_G00216700</name>
</gene>
<feature type="coiled-coil region" evidence="1">
    <location>
        <begin position="470"/>
        <end position="518"/>
    </location>
</feature>
<feature type="region of interest" description="Disordered" evidence="2">
    <location>
        <begin position="173"/>
        <end position="194"/>
    </location>
</feature>
<protein>
    <recommendedName>
        <fullName evidence="6">TRAF3 interacting protein 3</fullName>
    </recommendedName>
</protein>
<comment type="caution">
    <text evidence="4">The sequence shown here is derived from an EMBL/GenBank/DDBJ whole genome shotgun (WGS) entry which is preliminary data.</text>
</comment>
<reference evidence="4" key="1">
    <citation type="submission" date="2021-01" db="EMBL/GenBank/DDBJ databases">
        <title>A chromosome-scale assembly of European eel, Anguilla anguilla.</title>
        <authorList>
            <person name="Henkel C."/>
            <person name="Jong-Raadsen S.A."/>
            <person name="Dufour S."/>
            <person name="Weltzien F.-A."/>
            <person name="Palstra A.P."/>
            <person name="Pelster B."/>
            <person name="Spaink H.P."/>
            <person name="Van Den Thillart G.E."/>
            <person name="Jansen H."/>
            <person name="Zahm M."/>
            <person name="Klopp C."/>
            <person name="Cedric C."/>
            <person name="Louis A."/>
            <person name="Berthelot C."/>
            <person name="Parey E."/>
            <person name="Roest Crollius H."/>
            <person name="Montfort J."/>
            <person name="Robinson-Rechavi M."/>
            <person name="Bucao C."/>
            <person name="Bouchez O."/>
            <person name="Gislard M."/>
            <person name="Lluch J."/>
            <person name="Milhes M."/>
            <person name="Lampietro C."/>
            <person name="Lopez Roques C."/>
            <person name="Donnadieu C."/>
            <person name="Braasch I."/>
            <person name="Desvignes T."/>
            <person name="Postlethwait J."/>
            <person name="Bobe J."/>
            <person name="Guiguen Y."/>
            <person name="Dirks R."/>
        </authorList>
    </citation>
    <scope>NUCLEOTIDE SEQUENCE</scope>
    <source>
        <strain evidence="4">Tag_6206</strain>
        <tissue evidence="4">Liver</tissue>
    </source>
</reference>
<keyword evidence="1" id="KW-0175">Coiled coil</keyword>
<evidence type="ECO:0000313" key="4">
    <source>
        <dbReference type="EMBL" id="KAG5837789.1"/>
    </source>
</evidence>
<sequence>MATTSATRRRQLLAADYDQKVDQRVAKHECLRNRNNSTYCRSPGRQNEAERQKTELQKKRHLEFLKRRKIDDTETPLVSEGVKSTEPKVSLRTHLHRPPPLNRRSIVTAQDLGIFWPDVRSVEQTSTWVTPVASQRSEKWTGRQQAPNPAPLSSNPTPLTFPLLLETVDLQKRDRGVQTSSSRHTQDTSAQTQSGLITLKESDLQKLADYLQEALRREECLKQKLALLQHHASSLLQSSDKLWTLPPASRRFSPRRSQWSRCDEDLMKSRIGVLESQLQICTQKLSRDGVKKLVLQMEEQRRGYEQKALLALQRATEEKNQAEERAESLQVALQEARKESVLWKGLYEELKESCGLLRSNQEQSTDLLQQQQNQLEMAAGQEADLRDQLGALQHDSAELRAHIAFLEQDNQVKLEQLQEMREKLWHFEDPSLTGNFFQNSNRGTLGSVAQLRVSDGRPAAELLHQHGAQLQEALEKLGMKEKECVELRAELEAMEHECHSCQSRLAQCREELRQLNVRRSKRRCSSWLGVALLLLLVVVSVALVCVYHPPLSDSLQDLYQVLQQRLEQYLHQMASPELSGCYRPI</sequence>
<dbReference type="CDD" id="cd21912">
    <property type="entry name" value="CC1_T3JAM"/>
    <property type="match status" value="1"/>
</dbReference>
<feature type="compositionally biased region" description="Basic and acidic residues" evidence="2">
    <location>
        <begin position="47"/>
        <end position="56"/>
    </location>
</feature>
<evidence type="ECO:0000313" key="5">
    <source>
        <dbReference type="Proteomes" id="UP001044222"/>
    </source>
</evidence>
<feature type="coiled-coil region" evidence="1">
    <location>
        <begin position="204"/>
        <end position="231"/>
    </location>
</feature>
<dbReference type="AlphaFoldDB" id="A0A9D3LXT3"/>
<accession>A0A9D3LXT3</accession>
<feature type="compositionally biased region" description="Polar residues" evidence="2">
    <location>
        <begin position="177"/>
        <end position="194"/>
    </location>
</feature>
<keyword evidence="3" id="KW-0472">Membrane</keyword>
<feature type="coiled-coil region" evidence="1">
    <location>
        <begin position="368"/>
        <end position="423"/>
    </location>
</feature>
<feature type="region of interest" description="Disordered" evidence="2">
    <location>
        <begin position="35"/>
        <end position="56"/>
    </location>
</feature>
<proteinExistence type="predicted"/>
<organism evidence="4 5">
    <name type="scientific">Anguilla anguilla</name>
    <name type="common">European freshwater eel</name>
    <name type="synonym">Muraena anguilla</name>
    <dbReference type="NCBI Taxonomy" id="7936"/>
    <lineage>
        <taxon>Eukaryota</taxon>
        <taxon>Metazoa</taxon>
        <taxon>Chordata</taxon>
        <taxon>Craniata</taxon>
        <taxon>Vertebrata</taxon>
        <taxon>Euteleostomi</taxon>
        <taxon>Actinopterygii</taxon>
        <taxon>Neopterygii</taxon>
        <taxon>Teleostei</taxon>
        <taxon>Anguilliformes</taxon>
        <taxon>Anguillidae</taxon>
        <taxon>Anguilla</taxon>
    </lineage>
</organism>
<dbReference type="PANTHER" id="PTHR15715:SF21">
    <property type="entry name" value="TRAF3-INTERACTING JNK-ACTIVATING MODULATOR"/>
    <property type="match status" value="1"/>
</dbReference>
<evidence type="ECO:0000256" key="1">
    <source>
        <dbReference type="SAM" id="Coils"/>
    </source>
</evidence>